<dbReference type="EMBL" id="JBBPBN010000284">
    <property type="protein sequence ID" value="KAK8490450.1"/>
    <property type="molecule type" value="Genomic_DNA"/>
</dbReference>
<organism evidence="2 3">
    <name type="scientific">Hibiscus sabdariffa</name>
    <name type="common">roselle</name>
    <dbReference type="NCBI Taxonomy" id="183260"/>
    <lineage>
        <taxon>Eukaryota</taxon>
        <taxon>Viridiplantae</taxon>
        <taxon>Streptophyta</taxon>
        <taxon>Embryophyta</taxon>
        <taxon>Tracheophyta</taxon>
        <taxon>Spermatophyta</taxon>
        <taxon>Magnoliopsida</taxon>
        <taxon>eudicotyledons</taxon>
        <taxon>Gunneridae</taxon>
        <taxon>Pentapetalae</taxon>
        <taxon>rosids</taxon>
        <taxon>malvids</taxon>
        <taxon>Malvales</taxon>
        <taxon>Malvaceae</taxon>
        <taxon>Malvoideae</taxon>
        <taxon>Hibiscus</taxon>
    </lineage>
</organism>
<accession>A0ABR2ABK7</accession>
<keyword evidence="3" id="KW-1185">Reference proteome</keyword>
<reference evidence="2 3" key="1">
    <citation type="journal article" date="2024" name="G3 (Bethesda)">
        <title>Genome assembly of Hibiscus sabdariffa L. provides insights into metabolisms of medicinal natural products.</title>
        <authorList>
            <person name="Kim T."/>
        </authorList>
    </citation>
    <scope>NUCLEOTIDE SEQUENCE [LARGE SCALE GENOMIC DNA]</scope>
    <source>
        <strain evidence="2">TK-2024</strain>
        <tissue evidence="2">Old leaves</tissue>
    </source>
</reference>
<protein>
    <submittedName>
        <fullName evidence="2">Uncharacterized protein</fullName>
    </submittedName>
</protein>
<comment type="caution">
    <text evidence="2">The sequence shown here is derived from an EMBL/GenBank/DDBJ whole genome shotgun (WGS) entry which is preliminary data.</text>
</comment>
<dbReference type="Proteomes" id="UP001396334">
    <property type="component" value="Unassembled WGS sequence"/>
</dbReference>
<evidence type="ECO:0000256" key="1">
    <source>
        <dbReference type="SAM" id="MobiDB-lite"/>
    </source>
</evidence>
<sequence>MSGAAILPQTLEPQVNGQFPPDNLVPPADPVLSVSYVVTVMPVVAVSHHSSLERPGSPVFYVLESSEALHPVSKIGSMDQVSGSPKISYARVVAGANTPMVVEPSPSLDDVIVNSDDVKVDRSGPFTSFDFSERVHDHIDHSMRRSLIVRLLGRSIGYKMLMVHREGHPEVIRVEKEVYGPWMLAPSRFRQSRKDNNLSKGTSSIPGSSGGSRFAMLGNNADMKLVPAGGRVELDTAACS</sequence>
<name>A0ABR2ABK7_9ROSI</name>
<evidence type="ECO:0000313" key="3">
    <source>
        <dbReference type="Proteomes" id="UP001396334"/>
    </source>
</evidence>
<feature type="region of interest" description="Disordered" evidence="1">
    <location>
        <begin position="191"/>
        <end position="213"/>
    </location>
</feature>
<evidence type="ECO:0000313" key="2">
    <source>
        <dbReference type="EMBL" id="KAK8490450.1"/>
    </source>
</evidence>
<gene>
    <name evidence="2" type="ORF">V6N11_061760</name>
</gene>
<proteinExistence type="predicted"/>